<dbReference type="Pfam" id="PF00202">
    <property type="entry name" value="Aminotran_3"/>
    <property type="match status" value="1"/>
</dbReference>
<organism evidence="7 8">
    <name type="scientific">Corynebacterium pseudodiphtheriticum</name>
    <dbReference type="NCBI Taxonomy" id="37637"/>
    <lineage>
        <taxon>Bacteria</taxon>
        <taxon>Bacillati</taxon>
        <taxon>Actinomycetota</taxon>
        <taxon>Actinomycetes</taxon>
        <taxon>Mycobacteriales</taxon>
        <taxon>Corynebacteriaceae</taxon>
        <taxon>Corynebacterium</taxon>
    </lineage>
</organism>
<dbReference type="NCBIfam" id="NF002874">
    <property type="entry name" value="PRK03244.1"/>
    <property type="match status" value="1"/>
</dbReference>
<dbReference type="Gene3D" id="3.90.1150.10">
    <property type="entry name" value="Aspartate Aminotransferase, domain 1"/>
    <property type="match status" value="1"/>
</dbReference>
<evidence type="ECO:0000313" key="8">
    <source>
        <dbReference type="Proteomes" id="UP001239759"/>
    </source>
</evidence>
<feature type="binding site" evidence="6">
    <location>
        <position position="135"/>
    </location>
    <ligand>
        <name>pyridoxal 5'-phosphate</name>
        <dbReference type="ChEBI" id="CHEBI:597326"/>
    </ligand>
</feature>
<proteinExistence type="inferred from homology"/>
<feature type="modified residue" description="N6-(pyridoxal phosphate)lysine" evidence="6">
    <location>
        <position position="252"/>
    </location>
</feature>
<feature type="binding site" evidence="6">
    <location>
        <begin position="223"/>
        <end position="226"/>
    </location>
    <ligand>
        <name>pyridoxal 5'-phosphate</name>
        <dbReference type="ChEBI" id="CHEBI:597326"/>
    </ligand>
</feature>
<dbReference type="Gene3D" id="3.40.640.10">
    <property type="entry name" value="Type I PLP-dependent aspartate aminotransferase-like (Major domain)"/>
    <property type="match status" value="1"/>
</dbReference>
<comment type="cofactor">
    <cofactor evidence="6">
        <name>pyridoxal 5'-phosphate</name>
        <dbReference type="ChEBI" id="CHEBI:597326"/>
    </cofactor>
    <text evidence="6">Binds 1 pyridoxal phosphate per subunit.</text>
</comment>
<dbReference type="PIRSF" id="PIRSF000521">
    <property type="entry name" value="Transaminase_4ab_Lys_Orn"/>
    <property type="match status" value="1"/>
</dbReference>
<feature type="binding site" evidence="6">
    <location>
        <position position="281"/>
    </location>
    <ligand>
        <name>pyridoxal 5'-phosphate</name>
        <dbReference type="ChEBI" id="CHEBI:597326"/>
    </ligand>
</feature>
<evidence type="ECO:0000256" key="5">
    <source>
        <dbReference type="ARBA" id="ARBA00022898"/>
    </source>
</evidence>
<evidence type="ECO:0000313" key="7">
    <source>
        <dbReference type="EMBL" id="MDK4290877.1"/>
    </source>
</evidence>
<dbReference type="GO" id="GO:0003992">
    <property type="term" value="F:N2-acetyl-L-ornithine:2-oxoglutarate 5-aminotransferase activity"/>
    <property type="evidence" value="ECO:0007669"/>
    <property type="project" value="UniProtKB-EC"/>
</dbReference>
<dbReference type="InterPro" id="IPR050103">
    <property type="entry name" value="Class-III_PLP-dep_AT"/>
</dbReference>
<dbReference type="InterPro" id="IPR004636">
    <property type="entry name" value="AcOrn/SuccOrn_fam"/>
</dbReference>
<dbReference type="SUPFAM" id="SSF53383">
    <property type="entry name" value="PLP-dependent transferases"/>
    <property type="match status" value="1"/>
</dbReference>
<evidence type="ECO:0000256" key="1">
    <source>
        <dbReference type="ARBA" id="ARBA00022571"/>
    </source>
</evidence>
<dbReference type="PANTHER" id="PTHR11986">
    <property type="entry name" value="AMINOTRANSFERASE CLASS III"/>
    <property type="match status" value="1"/>
</dbReference>
<dbReference type="EC" id="2.6.1.11" evidence="6"/>
<dbReference type="RefSeq" id="WP_284587923.1">
    <property type="nucleotide sequence ID" value="NZ_JASNUQ010000017.1"/>
</dbReference>
<keyword evidence="8" id="KW-1185">Reference proteome</keyword>
<comment type="pathway">
    <text evidence="6">Amino-acid biosynthesis; L-arginine biosynthesis; N(2)-acetyl-L-ornithine from L-glutamate: step 4/4.</text>
</comment>
<dbReference type="NCBIfam" id="NF002325">
    <property type="entry name" value="PRK01278.1"/>
    <property type="match status" value="1"/>
</dbReference>
<name>A0ABT7FZH5_9CORY</name>
<dbReference type="NCBIfam" id="TIGR00707">
    <property type="entry name" value="argD"/>
    <property type="match status" value="1"/>
</dbReference>
<dbReference type="InterPro" id="IPR015421">
    <property type="entry name" value="PyrdxlP-dep_Trfase_major"/>
</dbReference>
<keyword evidence="3 6" id="KW-0028">Amino-acid biosynthesis</keyword>
<comment type="similarity">
    <text evidence="6">Belongs to the class-III pyridoxal-phosphate-dependent aminotransferase family. ArgD subfamily.</text>
</comment>
<feature type="binding site" evidence="6">
    <location>
        <begin position="109"/>
        <end position="110"/>
    </location>
    <ligand>
        <name>pyridoxal 5'-phosphate</name>
        <dbReference type="ChEBI" id="CHEBI:597326"/>
    </ligand>
</feature>
<comment type="caution">
    <text evidence="7">The sequence shown here is derived from an EMBL/GenBank/DDBJ whole genome shotgun (WGS) entry which is preliminary data.</text>
</comment>
<reference evidence="7 8" key="1">
    <citation type="submission" date="2023-05" db="EMBL/GenBank/DDBJ databases">
        <title>Metabolic capabilities are highly conserved among human nasal-associated Corynebacterium species in pangenomic analyses.</title>
        <authorList>
            <person name="Tran T.H."/>
            <person name="Roberts A.Q."/>
            <person name="Escapa I.F."/>
            <person name="Gao W."/>
            <person name="Conlan S."/>
            <person name="Kong H."/>
            <person name="Segre J.A."/>
            <person name="Kelly M.S."/>
            <person name="Lemon K.P."/>
        </authorList>
    </citation>
    <scope>NUCLEOTIDE SEQUENCE [LARGE SCALE GENOMIC DNA]</scope>
    <source>
        <strain evidence="7 8">KPL3772</strain>
    </source>
</reference>
<dbReference type="CDD" id="cd00610">
    <property type="entry name" value="OAT_like"/>
    <property type="match status" value="1"/>
</dbReference>
<evidence type="ECO:0000256" key="3">
    <source>
        <dbReference type="ARBA" id="ARBA00022605"/>
    </source>
</evidence>
<keyword evidence="2 6" id="KW-0032">Aminotransferase</keyword>
<protein>
    <recommendedName>
        <fullName evidence="6">Acetylornithine aminotransferase</fullName>
        <shortName evidence="6">ACOAT</shortName>
        <ecNumber evidence="6">2.6.1.11</ecNumber>
    </recommendedName>
</protein>
<evidence type="ECO:0000256" key="2">
    <source>
        <dbReference type="ARBA" id="ARBA00022576"/>
    </source>
</evidence>
<sequence>MMQKTANDWSSALMNNYGTPAISLTGGQGMYLTDTEGKRYLDMLAGIAVNALGQAHPDIVEAVSTQIATLGHTSNIFATPHSVEVATSLKQRFADGKDDSARVFFCNSGAEANEAAFKIARLTGRGRVLAAEAGFHGRTMGALALTGQPEKRAPFEPLPGGVDFYPYGDVQKLREIVEEDPDGIAAIFAEPIQGETGVIPAPEGFLAAVRQLCDDYGILMVADEVQTGVGRTGKFFAHEYAGVVPDVVTMAKGLGGGLPMGAVLARGAAAQYLQPGQHGTTFGGNPVVLAAARTVLNTLDERFLQHVREIGAYLRSQLQQLSAVSEVRGTGLMLGVVLESANAKEVVVAGLERGLILNAPSDKVVRLTPPLIIEGRHVDECVTILQEILD</sequence>
<dbReference type="InterPro" id="IPR015422">
    <property type="entry name" value="PyrdxlP-dep_Trfase_small"/>
</dbReference>
<keyword evidence="6" id="KW-0963">Cytoplasm</keyword>
<dbReference type="InterPro" id="IPR049704">
    <property type="entry name" value="Aminotrans_3_PPA_site"/>
</dbReference>
<comment type="subunit">
    <text evidence="6">Homodimer.</text>
</comment>
<keyword evidence="1 6" id="KW-0055">Arginine biosynthesis</keyword>
<dbReference type="InterPro" id="IPR015424">
    <property type="entry name" value="PyrdxlP-dep_Trfase"/>
</dbReference>
<dbReference type="PROSITE" id="PS00600">
    <property type="entry name" value="AA_TRANSFER_CLASS_3"/>
    <property type="match status" value="1"/>
</dbReference>
<comment type="miscellaneous">
    <text evidence="6">May also have succinyldiaminopimelate aminotransferase activity, thus carrying out the corresponding step in lysine biosynthesis.</text>
</comment>
<comment type="subcellular location">
    <subcellularLocation>
        <location evidence="6">Cytoplasm</location>
    </subcellularLocation>
</comment>
<dbReference type="EMBL" id="JASNUQ010000017">
    <property type="protein sequence ID" value="MDK4290877.1"/>
    <property type="molecule type" value="Genomic_DNA"/>
</dbReference>
<gene>
    <name evidence="6" type="primary">argD</name>
    <name evidence="7" type="ORF">QPX23_09155</name>
</gene>
<feature type="binding site" evidence="6">
    <location>
        <position position="138"/>
    </location>
    <ligand>
        <name>N(2)-acetyl-L-ornithine</name>
        <dbReference type="ChEBI" id="CHEBI:57805"/>
    </ligand>
</feature>
<dbReference type="PANTHER" id="PTHR11986:SF79">
    <property type="entry name" value="ACETYLORNITHINE AMINOTRANSFERASE, MITOCHONDRIAL"/>
    <property type="match status" value="1"/>
</dbReference>
<feature type="binding site" evidence="6">
    <location>
        <position position="280"/>
    </location>
    <ligand>
        <name>N(2)-acetyl-L-ornithine</name>
        <dbReference type="ChEBI" id="CHEBI:57805"/>
    </ligand>
</feature>
<evidence type="ECO:0000256" key="4">
    <source>
        <dbReference type="ARBA" id="ARBA00022679"/>
    </source>
</evidence>
<evidence type="ECO:0000256" key="6">
    <source>
        <dbReference type="HAMAP-Rule" id="MF_01107"/>
    </source>
</evidence>
<dbReference type="Proteomes" id="UP001239759">
    <property type="component" value="Unassembled WGS sequence"/>
</dbReference>
<keyword evidence="4 6" id="KW-0808">Transferase</keyword>
<dbReference type="InterPro" id="IPR005814">
    <property type="entry name" value="Aminotrans_3"/>
</dbReference>
<accession>A0ABT7FZH5</accession>
<keyword evidence="5 6" id="KW-0663">Pyridoxal phosphate</keyword>
<dbReference type="HAMAP" id="MF_01107">
    <property type="entry name" value="ArgD_aminotrans_3"/>
    <property type="match status" value="1"/>
</dbReference>
<comment type="catalytic activity">
    <reaction evidence="6">
        <text>N(2)-acetyl-L-ornithine + 2-oxoglutarate = N-acetyl-L-glutamate 5-semialdehyde + L-glutamate</text>
        <dbReference type="Rhea" id="RHEA:18049"/>
        <dbReference type="ChEBI" id="CHEBI:16810"/>
        <dbReference type="ChEBI" id="CHEBI:29123"/>
        <dbReference type="ChEBI" id="CHEBI:29985"/>
        <dbReference type="ChEBI" id="CHEBI:57805"/>
        <dbReference type="EC" id="2.6.1.11"/>
    </reaction>
</comment>